<geneLocation type="plasmid" evidence="7 8">
    <name>pCHA6605.01</name>
</geneLocation>
<dbReference type="PROSITE" id="PS51900">
    <property type="entry name" value="CB"/>
    <property type="match status" value="1"/>
</dbReference>
<dbReference type="Proteomes" id="UP000010366">
    <property type="component" value="Plasmid pCHA6605.01"/>
</dbReference>
<dbReference type="Pfam" id="PF00589">
    <property type="entry name" value="Phage_integrase"/>
    <property type="match status" value="1"/>
</dbReference>
<evidence type="ECO:0000256" key="4">
    <source>
        <dbReference type="PROSITE-ProRule" id="PRU01248"/>
    </source>
</evidence>
<dbReference type="CDD" id="cd01195">
    <property type="entry name" value="INT_C_like_5"/>
    <property type="match status" value="1"/>
</dbReference>
<comment type="similarity">
    <text evidence="1">Belongs to the 'phage' integrase family.</text>
</comment>
<dbReference type="PANTHER" id="PTHR30349">
    <property type="entry name" value="PHAGE INTEGRASE-RELATED"/>
    <property type="match status" value="1"/>
</dbReference>
<gene>
    <name evidence="7" type="ORF">Cha6605_6239</name>
</gene>
<keyword evidence="8" id="KW-1185">Reference proteome</keyword>
<evidence type="ECO:0000313" key="8">
    <source>
        <dbReference type="Proteomes" id="UP000010366"/>
    </source>
</evidence>
<evidence type="ECO:0000313" key="7">
    <source>
        <dbReference type="EMBL" id="AFY97066.1"/>
    </source>
</evidence>
<dbReference type="Gene3D" id="1.10.150.130">
    <property type="match status" value="1"/>
</dbReference>
<evidence type="ECO:0000256" key="3">
    <source>
        <dbReference type="ARBA" id="ARBA00023172"/>
    </source>
</evidence>
<dbReference type="GO" id="GO:0006310">
    <property type="term" value="P:DNA recombination"/>
    <property type="evidence" value="ECO:0007669"/>
    <property type="project" value="UniProtKB-KW"/>
</dbReference>
<keyword evidence="7" id="KW-0614">Plasmid</keyword>
<evidence type="ECO:0000259" key="6">
    <source>
        <dbReference type="PROSITE" id="PS51900"/>
    </source>
</evidence>
<dbReference type="SUPFAM" id="SSF56349">
    <property type="entry name" value="DNA breaking-rejoining enzymes"/>
    <property type="match status" value="1"/>
</dbReference>
<dbReference type="GO" id="GO:0003677">
    <property type="term" value="F:DNA binding"/>
    <property type="evidence" value="ECO:0007669"/>
    <property type="project" value="UniProtKB-UniRule"/>
</dbReference>
<dbReference type="Gene3D" id="1.10.443.10">
    <property type="entry name" value="Intergrase catalytic core"/>
    <property type="match status" value="1"/>
</dbReference>
<evidence type="ECO:0000256" key="2">
    <source>
        <dbReference type="ARBA" id="ARBA00023125"/>
    </source>
</evidence>
<dbReference type="PATRIC" id="fig|1173020.3.peg.7153"/>
<protein>
    <submittedName>
        <fullName evidence="7">Site-specific recombinase XerD</fullName>
    </submittedName>
</protein>
<organism evidence="7 8">
    <name type="scientific">Chamaesiphon minutus (strain ATCC 27169 / PCC 6605)</name>
    <dbReference type="NCBI Taxonomy" id="1173020"/>
    <lineage>
        <taxon>Bacteria</taxon>
        <taxon>Bacillati</taxon>
        <taxon>Cyanobacteriota</taxon>
        <taxon>Cyanophyceae</taxon>
        <taxon>Gomontiellales</taxon>
        <taxon>Chamaesiphonaceae</taxon>
        <taxon>Chamaesiphon</taxon>
    </lineage>
</organism>
<dbReference type="AlphaFoldDB" id="K9URH1"/>
<dbReference type="EMBL" id="CP003601">
    <property type="protein sequence ID" value="AFY97066.1"/>
    <property type="molecule type" value="Genomic_DNA"/>
</dbReference>
<evidence type="ECO:0000256" key="1">
    <source>
        <dbReference type="ARBA" id="ARBA00008857"/>
    </source>
</evidence>
<dbReference type="KEGG" id="cmp:Cha6605_6239"/>
<dbReference type="InterPro" id="IPR044068">
    <property type="entry name" value="CB"/>
</dbReference>
<evidence type="ECO:0000259" key="5">
    <source>
        <dbReference type="PROSITE" id="PS51898"/>
    </source>
</evidence>
<dbReference type="PANTHER" id="PTHR30349:SF64">
    <property type="entry name" value="PROPHAGE INTEGRASE INTD-RELATED"/>
    <property type="match status" value="1"/>
</dbReference>
<proteinExistence type="inferred from homology"/>
<dbReference type="PROSITE" id="PS51898">
    <property type="entry name" value="TYR_RECOMBINASE"/>
    <property type="match status" value="1"/>
</dbReference>
<keyword evidence="2 4" id="KW-0238">DNA-binding</keyword>
<dbReference type="HOGENOM" id="CLU_027562_9_6_3"/>
<keyword evidence="3" id="KW-0233">DNA recombination</keyword>
<dbReference type="eggNOG" id="COG4974">
    <property type="taxonomic scope" value="Bacteria"/>
</dbReference>
<dbReference type="InterPro" id="IPR010998">
    <property type="entry name" value="Integrase_recombinase_N"/>
</dbReference>
<feature type="domain" description="Tyr recombinase" evidence="5">
    <location>
        <begin position="147"/>
        <end position="349"/>
    </location>
</feature>
<dbReference type="InterPro" id="IPR013762">
    <property type="entry name" value="Integrase-like_cat_sf"/>
</dbReference>
<reference evidence="7 8" key="1">
    <citation type="submission" date="2012-05" db="EMBL/GenBank/DDBJ databases">
        <title>Noncontiguous Finished plasmid 1 of genome of Chamaesiphon sp. PCC 6605.</title>
        <authorList>
            <consortium name="US DOE Joint Genome Institute"/>
            <person name="Gugger M."/>
            <person name="Coursin T."/>
            <person name="Rippka R."/>
            <person name="Tandeau De Marsac N."/>
            <person name="Huntemann M."/>
            <person name="Wei C.-L."/>
            <person name="Han J."/>
            <person name="Detter J.C."/>
            <person name="Han C."/>
            <person name="Tapia R."/>
            <person name="Chen A."/>
            <person name="Kyrpides N."/>
            <person name="Mavromatis K."/>
            <person name="Markowitz V."/>
            <person name="Szeto E."/>
            <person name="Ivanova N."/>
            <person name="Pagani I."/>
            <person name="Pati A."/>
            <person name="Goodwin L."/>
            <person name="Nordberg H.P."/>
            <person name="Cantor M.N."/>
            <person name="Hua S.X."/>
            <person name="Woyke T."/>
            <person name="Kerfeld C.A."/>
        </authorList>
    </citation>
    <scope>NUCLEOTIDE SEQUENCE [LARGE SCALE GENOMIC DNA]</scope>
    <source>
        <strain evidence="8">ATCC 27169 / PCC 6605</strain>
        <plasmid evidence="8">Plasmid pCHA6605.01</plasmid>
    </source>
</reference>
<dbReference type="InterPro" id="IPR002104">
    <property type="entry name" value="Integrase_catalytic"/>
</dbReference>
<feature type="domain" description="Core-binding (CB)" evidence="6">
    <location>
        <begin position="33"/>
        <end position="126"/>
    </location>
</feature>
<sequence>MGLNFEMPDLPSIVITAIAPIATANPLCQTTSRCLVQARDIWVDFLSLKISANTQRAYAKAIADFYQRVYNEAVSPESIARFLTLPPAEALFQVLNYRRMLIEAKLAPSTINVRLSALKSLVDYARKMGECAFSLNDVPGLKTENYRDTTGIDAQAFKSVIKLADVNTVSGARDYAILRLLWDNALRRGEVCSLDVGDFSASGCKLMILGKGKISKTPIDLSRGASSAISHWLELRRATVLANATMVGSSRERGRYSDDDPMFISLSRNQPGHRLGGSAIYAIVRQYCQEQEIEKIMSPHRVRHSALTAHLNASDGNIRAAQALSRHADIKTLSLYDDNRHQHQKGATELLGSLLDE</sequence>
<dbReference type="InterPro" id="IPR050090">
    <property type="entry name" value="Tyrosine_recombinase_XerCD"/>
</dbReference>
<name>K9URH1_CHAP6</name>
<dbReference type="InterPro" id="IPR011010">
    <property type="entry name" value="DNA_brk_join_enz"/>
</dbReference>
<dbReference type="GO" id="GO:0015074">
    <property type="term" value="P:DNA integration"/>
    <property type="evidence" value="ECO:0007669"/>
    <property type="project" value="InterPro"/>
</dbReference>
<accession>K9URH1</accession>